<dbReference type="PANTHER" id="PTHR45828:SF9">
    <property type="entry name" value="CELL WALL INTEGRITY AND STRESS RESPONSE COMPONENT 4-LIKE-RELATED"/>
    <property type="match status" value="1"/>
</dbReference>
<dbReference type="EMBL" id="GECZ01006243">
    <property type="protein sequence ID" value="JAS63526.1"/>
    <property type="molecule type" value="Transcribed_RNA"/>
</dbReference>
<feature type="chain" id="PRO_5008583774" description="Reelin domain-containing protein" evidence="10">
    <location>
        <begin position="19"/>
        <end position="166"/>
    </location>
</feature>
<dbReference type="Pfam" id="PF02014">
    <property type="entry name" value="Reeler"/>
    <property type="match status" value="1"/>
</dbReference>
<dbReference type="Gene3D" id="2.60.40.4060">
    <property type="entry name" value="Reeler domain"/>
    <property type="match status" value="1"/>
</dbReference>
<keyword evidence="5" id="KW-0399">Innate immunity</keyword>
<dbReference type="InterPro" id="IPR051237">
    <property type="entry name" value="Ferric-chelate_Red/DefProt"/>
</dbReference>
<evidence type="ECO:0000256" key="4">
    <source>
        <dbReference type="ARBA" id="ARBA00022529"/>
    </source>
</evidence>
<evidence type="ECO:0000256" key="5">
    <source>
        <dbReference type="ARBA" id="ARBA00022588"/>
    </source>
</evidence>
<evidence type="ECO:0000256" key="1">
    <source>
        <dbReference type="ARBA" id="ARBA00004613"/>
    </source>
</evidence>
<dbReference type="GO" id="GO:0042742">
    <property type="term" value="P:defense response to bacterium"/>
    <property type="evidence" value="ECO:0007669"/>
    <property type="project" value="UniProtKB-KW"/>
</dbReference>
<feature type="signal peptide" evidence="10">
    <location>
        <begin position="1"/>
        <end position="18"/>
    </location>
</feature>
<evidence type="ECO:0000256" key="10">
    <source>
        <dbReference type="SAM" id="SignalP"/>
    </source>
</evidence>
<feature type="domain" description="Reelin" evidence="11">
    <location>
        <begin position="14"/>
        <end position="166"/>
    </location>
</feature>
<keyword evidence="3" id="KW-0964">Secreted</keyword>
<sequence>MFSLIILGMAAVAQLANGYPFEVPASACVDMTPKGPGHNNVSPQNSKIPFDFALSKSSISNSQTVEFTISQKSGGPTFSGFMVQARAGNSATPLGTFQPKGDNARTVTCSAENDTGSHNSPDPKTSTTLIWTPPTNFKGSVTFYATVAETKLKFWTRQKAATLSVK</sequence>
<dbReference type="GO" id="GO:0016020">
    <property type="term" value="C:membrane"/>
    <property type="evidence" value="ECO:0007669"/>
    <property type="project" value="TreeGrafter"/>
</dbReference>
<keyword evidence="8" id="KW-0044">Antibiotic</keyword>
<dbReference type="CDD" id="cd08544">
    <property type="entry name" value="Reeler"/>
    <property type="match status" value="1"/>
</dbReference>
<dbReference type="InterPro" id="IPR002861">
    <property type="entry name" value="Reeler_dom"/>
</dbReference>
<evidence type="ECO:0000313" key="12">
    <source>
        <dbReference type="EMBL" id="JAS43449.1"/>
    </source>
</evidence>
<evidence type="ECO:0000256" key="9">
    <source>
        <dbReference type="SAM" id="MobiDB-lite"/>
    </source>
</evidence>
<evidence type="ECO:0000256" key="7">
    <source>
        <dbReference type="ARBA" id="ARBA00022859"/>
    </source>
</evidence>
<keyword evidence="6 10" id="KW-0732">Signal</keyword>
<dbReference type="GO" id="GO:0045087">
    <property type="term" value="P:innate immune response"/>
    <property type="evidence" value="ECO:0007669"/>
    <property type="project" value="UniProtKB-KW"/>
</dbReference>
<dbReference type="PROSITE" id="PS51019">
    <property type="entry name" value="REELIN"/>
    <property type="match status" value="1"/>
</dbReference>
<dbReference type="EMBL" id="GECZ01026320">
    <property type="protein sequence ID" value="JAS43449.1"/>
    <property type="molecule type" value="Transcribed_RNA"/>
</dbReference>
<dbReference type="PANTHER" id="PTHR45828">
    <property type="entry name" value="CYTOCHROME B561/FERRIC REDUCTASE TRANSMEMBRANE"/>
    <property type="match status" value="1"/>
</dbReference>
<name>A0A1B6GM54_9HEMI</name>
<evidence type="ECO:0000256" key="3">
    <source>
        <dbReference type="ARBA" id="ARBA00022525"/>
    </source>
</evidence>
<evidence type="ECO:0000256" key="2">
    <source>
        <dbReference type="ARBA" id="ARBA00008501"/>
    </source>
</evidence>
<dbReference type="InterPro" id="IPR042307">
    <property type="entry name" value="Reeler_sf"/>
</dbReference>
<reference evidence="13" key="1">
    <citation type="submission" date="2015-11" db="EMBL/GenBank/DDBJ databases">
        <title>De novo transcriptome assembly of four potential Pierce s Disease insect vectors from Arizona vineyards.</title>
        <authorList>
            <person name="Tassone E.E."/>
        </authorList>
    </citation>
    <scope>NUCLEOTIDE SEQUENCE</scope>
</reference>
<keyword evidence="7" id="KW-0391">Immunity</keyword>
<evidence type="ECO:0000256" key="8">
    <source>
        <dbReference type="ARBA" id="ARBA00023022"/>
    </source>
</evidence>
<gene>
    <name evidence="13" type="ORF">g.28796</name>
    <name evidence="12" type="ORF">g.28799</name>
</gene>
<dbReference type="GO" id="GO:0005576">
    <property type="term" value="C:extracellular region"/>
    <property type="evidence" value="ECO:0007669"/>
    <property type="project" value="UniProtKB-SubCell"/>
</dbReference>
<protein>
    <recommendedName>
        <fullName evidence="11">Reelin domain-containing protein</fullName>
    </recommendedName>
</protein>
<comment type="similarity">
    <text evidence="2">Belongs to the insect defense protein family.</text>
</comment>
<dbReference type="AlphaFoldDB" id="A0A1B6GM54"/>
<proteinExistence type="inferred from homology"/>
<keyword evidence="4" id="KW-0929">Antimicrobial</keyword>
<evidence type="ECO:0000313" key="13">
    <source>
        <dbReference type="EMBL" id="JAS63526.1"/>
    </source>
</evidence>
<accession>A0A1B6GM54</accession>
<evidence type="ECO:0000256" key="6">
    <source>
        <dbReference type="ARBA" id="ARBA00022729"/>
    </source>
</evidence>
<comment type="subcellular location">
    <subcellularLocation>
        <location evidence="1">Secreted</location>
    </subcellularLocation>
</comment>
<feature type="region of interest" description="Disordered" evidence="9">
    <location>
        <begin position="107"/>
        <end position="131"/>
    </location>
</feature>
<evidence type="ECO:0000259" key="11">
    <source>
        <dbReference type="PROSITE" id="PS51019"/>
    </source>
</evidence>
<organism evidence="13">
    <name type="scientific">Cuerna arida</name>
    <dbReference type="NCBI Taxonomy" id="1464854"/>
    <lineage>
        <taxon>Eukaryota</taxon>
        <taxon>Metazoa</taxon>
        <taxon>Ecdysozoa</taxon>
        <taxon>Arthropoda</taxon>
        <taxon>Hexapoda</taxon>
        <taxon>Insecta</taxon>
        <taxon>Pterygota</taxon>
        <taxon>Neoptera</taxon>
        <taxon>Paraneoptera</taxon>
        <taxon>Hemiptera</taxon>
        <taxon>Auchenorrhyncha</taxon>
        <taxon>Membracoidea</taxon>
        <taxon>Cicadellidae</taxon>
        <taxon>Cicadellinae</taxon>
        <taxon>Proconiini</taxon>
        <taxon>Cuerna</taxon>
    </lineage>
</organism>